<dbReference type="Proteomes" id="UP000031666">
    <property type="component" value="Unassembled WGS sequence"/>
</dbReference>
<dbReference type="GO" id="GO:0005886">
    <property type="term" value="C:plasma membrane"/>
    <property type="evidence" value="ECO:0007669"/>
    <property type="project" value="UniProtKB-SubCell"/>
</dbReference>
<reference evidence="10 11" key="2">
    <citation type="submission" date="2015-01" db="EMBL/GenBank/DDBJ databases">
        <authorList>
            <consortium name="NBRP consortium"/>
            <person name="Sawabe T."/>
            <person name="Meirelles P."/>
            <person name="Feng G."/>
            <person name="Sayaka M."/>
            <person name="Hattori M."/>
            <person name="Ohkuma M."/>
        </authorList>
    </citation>
    <scope>NUCLEOTIDE SEQUENCE [LARGE SCALE GENOMIC DNA]</scope>
    <source>
        <strain evidence="11">JCM 19241</strain>
    </source>
</reference>
<dbReference type="InterPro" id="IPR045621">
    <property type="entry name" value="BPD_transp_1_N"/>
</dbReference>
<protein>
    <submittedName>
        <fullName evidence="10">Dipeptide transport system permease protein dppB</fullName>
    </submittedName>
</protein>
<dbReference type="GO" id="GO:0055085">
    <property type="term" value="P:transmembrane transport"/>
    <property type="evidence" value="ECO:0007669"/>
    <property type="project" value="InterPro"/>
</dbReference>
<keyword evidence="4 8" id="KW-0812">Transmembrane</keyword>
<evidence type="ECO:0000256" key="1">
    <source>
        <dbReference type="ARBA" id="ARBA00004651"/>
    </source>
</evidence>
<feature type="transmembrane region" description="Helical" evidence="8">
    <location>
        <begin position="9"/>
        <end position="27"/>
    </location>
</feature>
<reference evidence="10 11" key="1">
    <citation type="submission" date="2015-01" db="EMBL/GenBank/DDBJ databases">
        <title>Vibrio sp. C94 JCM 19241 whole genome shotgun sequence.</title>
        <authorList>
            <person name="Sawabe T."/>
            <person name="Meirelles P."/>
            <person name="Feng G."/>
            <person name="Sayaka M."/>
            <person name="Hattori M."/>
            <person name="Ohkuma M."/>
        </authorList>
    </citation>
    <scope>NUCLEOTIDE SEQUENCE [LARGE SCALE GENOMIC DNA]</scope>
    <source>
        <strain evidence="11">JCM 19241</strain>
    </source>
</reference>
<comment type="similarity">
    <text evidence="7">Belongs to the binding-protein-dependent transport system permease family. OppBC subfamily.</text>
</comment>
<dbReference type="CDD" id="cd06261">
    <property type="entry name" value="TM_PBP2"/>
    <property type="match status" value="1"/>
</dbReference>
<organism evidence="10 11">
    <name type="scientific">Vibrio ishigakensis</name>
    <dbReference type="NCBI Taxonomy" id="1481914"/>
    <lineage>
        <taxon>Bacteria</taxon>
        <taxon>Pseudomonadati</taxon>
        <taxon>Pseudomonadota</taxon>
        <taxon>Gammaproteobacteria</taxon>
        <taxon>Vibrionales</taxon>
        <taxon>Vibrionaceae</taxon>
        <taxon>Vibrio</taxon>
    </lineage>
</organism>
<feature type="transmembrane region" description="Helical" evidence="8">
    <location>
        <begin position="233"/>
        <end position="255"/>
    </location>
</feature>
<dbReference type="PANTHER" id="PTHR43163:SF6">
    <property type="entry name" value="DIPEPTIDE TRANSPORT SYSTEM PERMEASE PROTEIN DPPB-RELATED"/>
    <property type="match status" value="1"/>
</dbReference>
<feature type="transmembrane region" description="Helical" evidence="8">
    <location>
        <begin position="101"/>
        <end position="124"/>
    </location>
</feature>
<proteinExistence type="inferred from homology"/>
<dbReference type="Pfam" id="PF00528">
    <property type="entry name" value="BPD_transp_1"/>
    <property type="match status" value="1"/>
</dbReference>
<name>A0A0B8Q3L3_9VIBR</name>
<evidence type="ECO:0000256" key="2">
    <source>
        <dbReference type="ARBA" id="ARBA00022448"/>
    </source>
</evidence>
<evidence type="ECO:0000259" key="9">
    <source>
        <dbReference type="PROSITE" id="PS50928"/>
    </source>
</evidence>
<evidence type="ECO:0000256" key="6">
    <source>
        <dbReference type="ARBA" id="ARBA00023136"/>
    </source>
</evidence>
<evidence type="ECO:0000256" key="4">
    <source>
        <dbReference type="ARBA" id="ARBA00022692"/>
    </source>
</evidence>
<keyword evidence="3" id="KW-1003">Cell membrane</keyword>
<dbReference type="STRING" id="1481914.JCM19241_5416"/>
<evidence type="ECO:0000313" key="11">
    <source>
        <dbReference type="Proteomes" id="UP000031666"/>
    </source>
</evidence>
<dbReference type="PROSITE" id="PS50928">
    <property type="entry name" value="ABC_TM1"/>
    <property type="match status" value="1"/>
</dbReference>
<feature type="transmembrane region" description="Helical" evidence="8">
    <location>
        <begin position="171"/>
        <end position="189"/>
    </location>
</feature>
<dbReference type="InterPro" id="IPR000515">
    <property type="entry name" value="MetI-like"/>
</dbReference>
<comment type="caution">
    <text evidence="10">The sequence shown here is derived from an EMBL/GenBank/DDBJ whole genome shotgun (WGS) entry which is preliminary data.</text>
</comment>
<gene>
    <name evidence="10" type="ORF">JCM19241_5416</name>
</gene>
<dbReference type="Pfam" id="PF19300">
    <property type="entry name" value="BPD_transp_1_N"/>
    <property type="match status" value="1"/>
</dbReference>
<evidence type="ECO:0000313" key="10">
    <source>
        <dbReference type="EMBL" id="GAM74220.1"/>
    </source>
</evidence>
<evidence type="ECO:0000256" key="3">
    <source>
        <dbReference type="ARBA" id="ARBA00022475"/>
    </source>
</evidence>
<dbReference type="Gene3D" id="1.10.3720.10">
    <property type="entry name" value="MetI-like"/>
    <property type="match status" value="1"/>
</dbReference>
<accession>A0A0B8Q3L3</accession>
<evidence type="ECO:0000256" key="8">
    <source>
        <dbReference type="RuleBase" id="RU363032"/>
    </source>
</evidence>
<dbReference type="EMBL" id="BBSC01000002">
    <property type="protein sequence ID" value="GAM74220.1"/>
    <property type="molecule type" value="Genomic_DNA"/>
</dbReference>
<keyword evidence="2 8" id="KW-0813">Transport</keyword>
<keyword evidence="6 8" id="KW-0472">Membrane</keyword>
<evidence type="ECO:0000256" key="7">
    <source>
        <dbReference type="ARBA" id="ARBA00024202"/>
    </source>
</evidence>
<dbReference type="SUPFAM" id="SSF161098">
    <property type="entry name" value="MetI-like"/>
    <property type="match status" value="1"/>
</dbReference>
<feature type="transmembrane region" description="Helical" evidence="8">
    <location>
        <begin position="136"/>
        <end position="159"/>
    </location>
</feature>
<dbReference type="InterPro" id="IPR035906">
    <property type="entry name" value="MetI-like_sf"/>
</dbReference>
<comment type="subcellular location">
    <subcellularLocation>
        <location evidence="1 8">Cell membrane</location>
        <topology evidence="1 8">Multi-pass membrane protein</topology>
    </subcellularLocation>
</comment>
<feature type="transmembrane region" description="Helical" evidence="8">
    <location>
        <begin position="275"/>
        <end position="301"/>
    </location>
</feature>
<dbReference type="PANTHER" id="PTHR43163">
    <property type="entry name" value="DIPEPTIDE TRANSPORT SYSTEM PERMEASE PROTEIN DPPB-RELATED"/>
    <property type="match status" value="1"/>
</dbReference>
<keyword evidence="5 8" id="KW-1133">Transmembrane helix</keyword>
<dbReference type="AlphaFoldDB" id="A0A0B8Q3L3"/>
<evidence type="ECO:0000256" key="5">
    <source>
        <dbReference type="ARBA" id="ARBA00022989"/>
    </source>
</evidence>
<sequence>MSQFLAKRLFQAMFVVLAVTLIVFWAIRLSGDPTAMLLGDGAGSISAEELAELQARLGVDQPFWMQFQQYIFGLFQGDLGTSFYTKMPVTEMVMESLPDTLLLAVLSLLLSVVISLPAGIYAAVHKGRWPDQFLRVVSLIGLSFPNFWLGLIFVLIFSVTLGWLPASGNDGFASLILPVFTLGIILATTNIRLVRTTMLDTLGSQYITVARGKGVSERIVLYKHALRNCAIPLVTYLGLQFGNLMGGVVIIEQVFARPGMGSLAFDAIAQRDFPVLQGSVITLALIVILVNLTVDILYGVLDPRIREE</sequence>
<feature type="domain" description="ABC transmembrane type-1" evidence="9">
    <location>
        <begin position="97"/>
        <end position="298"/>
    </location>
</feature>